<dbReference type="PROSITE" id="PS00211">
    <property type="entry name" value="ABC_TRANSPORTER_1"/>
    <property type="match status" value="1"/>
</dbReference>
<evidence type="ECO:0000313" key="12">
    <source>
        <dbReference type="Proteomes" id="UP000420562"/>
    </source>
</evidence>
<dbReference type="SMART" id="SM00382">
    <property type="entry name" value="AAA"/>
    <property type="match status" value="1"/>
</dbReference>
<keyword evidence="3 9" id="KW-0813">Transport</keyword>
<evidence type="ECO:0000256" key="4">
    <source>
        <dbReference type="ARBA" id="ARBA00022475"/>
    </source>
</evidence>
<dbReference type="PANTHER" id="PTHR43553">
    <property type="entry name" value="HEAVY METAL TRANSPORTER"/>
    <property type="match status" value="1"/>
</dbReference>
<dbReference type="Proteomes" id="UP000420562">
    <property type="component" value="Unassembled WGS sequence"/>
</dbReference>
<evidence type="ECO:0000256" key="1">
    <source>
        <dbReference type="ARBA" id="ARBA00004202"/>
    </source>
</evidence>
<keyword evidence="4 9" id="KW-1003">Cell membrane</keyword>
<dbReference type="GO" id="GO:0016887">
    <property type="term" value="F:ATP hydrolysis activity"/>
    <property type="evidence" value="ECO:0007669"/>
    <property type="project" value="InterPro"/>
</dbReference>
<evidence type="ECO:0000313" key="11">
    <source>
        <dbReference type="EMBL" id="KAB0664317.1"/>
    </source>
</evidence>
<keyword evidence="12" id="KW-1185">Reference proteome</keyword>
<evidence type="ECO:0000259" key="10">
    <source>
        <dbReference type="PROSITE" id="PS50893"/>
    </source>
</evidence>
<reference evidence="11 12" key="1">
    <citation type="submission" date="2019-09" db="EMBL/GenBank/DDBJ databases">
        <title>Geobacter sp. Red96, a novel strain isolated from paddy soil.</title>
        <authorList>
            <person name="Xu Z."/>
            <person name="Masuda Y."/>
            <person name="Itoh H."/>
            <person name="Senoo K."/>
        </authorList>
    </citation>
    <scope>NUCLEOTIDE SEQUENCE [LARGE SCALE GENOMIC DNA]</scope>
    <source>
        <strain evidence="11 12">Red96</strain>
    </source>
</reference>
<evidence type="ECO:0000256" key="7">
    <source>
        <dbReference type="ARBA" id="ARBA00022967"/>
    </source>
</evidence>
<comment type="function">
    <text evidence="9">Part of an ABC transporter complex. Responsible for energy coupling to the transport system.</text>
</comment>
<dbReference type="InterPro" id="IPR003593">
    <property type="entry name" value="AAA+_ATPase"/>
</dbReference>
<dbReference type="GO" id="GO:0043190">
    <property type="term" value="C:ATP-binding cassette (ABC) transporter complex"/>
    <property type="evidence" value="ECO:0007669"/>
    <property type="project" value="TreeGrafter"/>
</dbReference>
<evidence type="ECO:0000256" key="2">
    <source>
        <dbReference type="ARBA" id="ARBA00005417"/>
    </source>
</evidence>
<keyword evidence="8 9" id="KW-0472">Membrane</keyword>
<organism evidence="11 12">
    <name type="scientific">Oryzomonas japonica</name>
    <dbReference type="NCBI Taxonomy" id="2603858"/>
    <lineage>
        <taxon>Bacteria</taxon>
        <taxon>Pseudomonadati</taxon>
        <taxon>Thermodesulfobacteriota</taxon>
        <taxon>Desulfuromonadia</taxon>
        <taxon>Geobacterales</taxon>
        <taxon>Geobacteraceae</taxon>
        <taxon>Oryzomonas</taxon>
    </lineage>
</organism>
<keyword evidence="7" id="KW-1278">Translocase</keyword>
<dbReference type="GO" id="GO:0006824">
    <property type="term" value="P:cobalt ion transport"/>
    <property type="evidence" value="ECO:0007669"/>
    <property type="project" value="InterPro"/>
</dbReference>
<dbReference type="FunFam" id="3.40.50.300:FF:000224">
    <property type="entry name" value="Energy-coupling factor transporter ATP-binding protein EcfA"/>
    <property type="match status" value="1"/>
</dbReference>
<dbReference type="InterPro" id="IPR027417">
    <property type="entry name" value="P-loop_NTPase"/>
</dbReference>
<keyword evidence="6 9" id="KW-0067">ATP-binding</keyword>
<dbReference type="InterPro" id="IPR005876">
    <property type="entry name" value="Co_trans_ATP-bd"/>
</dbReference>
<dbReference type="CDD" id="cd03225">
    <property type="entry name" value="ABC_cobalt_CbiO_domain1"/>
    <property type="match status" value="1"/>
</dbReference>
<dbReference type="GO" id="GO:0042626">
    <property type="term" value="F:ATPase-coupled transmembrane transporter activity"/>
    <property type="evidence" value="ECO:0007669"/>
    <property type="project" value="TreeGrafter"/>
</dbReference>
<comment type="caution">
    <text evidence="11">The sequence shown here is derived from an EMBL/GenBank/DDBJ whole genome shotgun (WGS) entry which is preliminary data.</text>
</comment>
<dbReference type="Gene3D" id="3.40.50.300">
    <property type="entry name" value="P-loop containing nucleotide triphosphate hydrolases"/>
    <property type="match status" value="1"/>
</dbReference>
<dbReference type="AlphaFoldDB" id="A0A7J4ZNF5"/>
<dbReference type="NCBIfam" id="TIGR01166">
    <property type="entry name" value="cbiO"/>
    <property type="match status" value="1"/>
</dbReference>
<evidence type="ECO:0000256" key="8">
    <source>
        <dbReference type="ARBA" id="ARBA00023136"/>
    </source>
</evidence>
<dbReference type="SUPFAM" id="SSF52540">
    <property type="entry name" value="P-loop containing nucleoside triphosphate hydrolases"/>
    <property type="match status" value="1"/>
</dbReference>
<protein>
    <recommendedName>
        <fullName evidence="9">ABC transporter ATP-binding protein</fullName>
    </recommendedName>
</protein>
<proteinExistence type="inferred from homology"/>
<dbReference type="Pfam" id="PF00005">
    <property type="entry name" value="ABC_tran"/>
    <property type="match status" value="1"/>
</dbReference>
<accession>A0A7J4ZNF5</accession>
<evidence type="ECO:0000256" key="9">
    <source>
        <dbReference type="RuleBase" id="RU364103"/>
    </source>
</evidence>
<dbReference type="RefSeq" id="WP_151129242.1">
    <property type="nucleotide sequence ID" value="NZ_VZQZ01000009.1"/>
</dbReference>
<dbReference type="PANTHER" id="PTHR43553:SF24">
    <property type="entry name" value="ENERGY-COUPLING FACTOR TRANSPORTER ATP-BINDING PROTEIN ECFA1"/>
    <property type="match status" value="1"/>
</dbReference>
<dbReference type="InterPro" id="IPR015856">
    <property type="entry name" value="ABC_transpr_CbiO/EcfA_su"/>
</dbReference>
<dbReference type="InterPro" id="IPR003439">
    <property type="entry name" value="ABC_transporter-like_ATP-bd"/>
</dbReference>
<dbReference type="PROSITE" id="PS50893">
    <property type="entry name" value="ABC_TRANSPORTER_2"/>
    <property type="match status" value="1"/>
</dbReference>
<dbReference type="EMBL" id="VZQZ01000009">
    <property type="protein sequence ID" value="KAB0664317.1"/>
    <property type="molecule type" value="Genomic_DNA"/>
</dbReference>
<gene>
    <name evidence="11" type="ORF">F6V25_13785</name>
</gene>
<comment type="subcellular location">
    <subcellularLocation>
        <location evidence="1 9">Cell membrane</location>
        <topology evidence="1 9">Peripheral membrane protein</topology>
    </subcellularLocation>
</comment>
<evidence type="ECO:0000256" key="3">
    <source>
        <dbReference type="ARBA" id="ARBA00022448"/>
    </source>
</evidence>
<evidence type="ECO:0000256" key="5">
    <source>
        <dbReference type="ARBA" id="ARBA00022741"/>
    </source>
</evidence>
<name>A0A7J4ZNF5_9BACT</name>
<sequence>MTPRLSARIASFRYPDGTAALSDISLEVMQGEFCGILGSNGSGKTTLLKILDGIVKEYDGQVLLDGDEIRRLSPREIYGKMGLVFQNPDDQLFAHSVYEDVAFGPRNMGFGEAEVGRRVSEGLEAVEMAGLAHKDIQNLSYGQKKRVCIAGLLAMGHEILLLDEPTAGLDPMGEHRMMELLTRLNRESGVTIVMATHSVDLVPVFLSRLHVLSRGGLVRSGTPEEVFHSPEELANVKLRLPYIAELIHRLRIDDHLPFKRLPLTIGAARREILETMGGRERP</sequence>
<evidence type="ECO:0000256" key="6">
    <source>
        <dbReference type="ARBA" id="ARBA00022840"/>
    </source>
</evidence>
<comment type="similarity">
    <text evidence="2 9">Belongs to the ABC transporter superfamily.</text>
</comment>
<dbReference type="InterPro" id="IPR050095">
    <property type="entry name" value="ECF_ABC_transporter_ATP-bd"/>
</dbReference>
<keyword evidence="5 9" id="KW-0547">Nucleotide-binding</keyword>
<dbReference type="GO" id="GO:0005524">
    <property type="term" value="F:ATP binding"/>
    <property type="evidence" value="ECO:0007669"/>
    <property type="project" value="UniProtKB-UniRule"/>
</dbReference>
<feature type="domain" description="ABC transporter" evidence="10">
    <location>
        <begin position="5"/>
        <end position="239"/>
    </location>
</feature>
<dbReference type="InterPro" id="IPR017871">
    <property type="entry name" value="ABC_transporter-like_CS"/>
</dbReference>